<name>A0A8H6I789_9AGAR</name>
<feature type="transmembrane region" description="Helical" evidence="4">
    <location>
        <begin position="51"/>
        <end position="70"/>
    </location>
</feature>
<dbReference type="PANTHER" id="PTHR33365">
    <property type="entry name" value="YALI0B05434P"/>
    <property type="match status" value="1"/>
</dbReference>
<reference evidence="5 6" key="1">
    <citation type="submission" date="2020-07" db="EMBL/GenBank/DDBJ databases">
        <title>Comparative genomics of pyrophilous fungi reveals a link between fire events and developmental genes.</title>
        <authorList>
            <consortium name="DOE Joint Genome Institute"/>
            <person name="Steindorff A.S."/>
            <person name="Carver A."/>
            <person name="Calhoun S."/>
            <person name="Stillman K."/>
            <person name="Liu H."/>
            <person name="Lipzen A."/>
            <person name="Pangilinan J."/>
            <person name="Labutti K."/>
            <person name="Bruns T.D."/>
            <person name="Grigoriev I.V."/>
        </authorList>
    </citation>
    <scope>NUCLEOTIDE SEQUENCE [LARGE SCALE GENOMIC DNA]</scope>
    <source>
        <strain evidence="5 6">CBS 144469</strain>
    </source>
</reference>
<protein>
    <submittedName>
        <fullName evidence="5">Uncharacterized protein</fullName>
    </submittedName>
</protein>
<dbReference type="GO" id="GO:0043386">
    <property type="term" value="P:mycotoxin biosynthetic process"/>
    <property type="evidence" value="ECO:0007669"/>
    <property type="project" value="InterPro"/>
</dbReference>
<comment type="pathway">
    <text evidence="1">Mycotoxin biosynthesis.</text>
</comment>
<gene>
    <name evidence="5" type="ORF">DFP72DRAFT_1166383</name>
</gene>
<keyword evidence="6" id="KW-1185">Reference proteome</keyword>
<evidence type="ECO:0000256" key="1">
    <source>
        <dbReference type="ARBA" id="ARBA00004685"/>
    </source>
</evidence>
<proteinExistence type="inferred from homology"/>
<evidence type="ECO:0000256" key="4">
    <source>
        <dbReference type="SAM" id="Phobius"/>
    </source>
</evidence>
<keyword evidence="4" id="KW-0812">Transmembrane</keyword>
<dbReference type="PANTHER" id="PTHR33365:SF4">
    <property type="entry name" value="CYCLOCHLOROTINE BIOSYNTHESIS PROTEIN O"/>
    <property type="match status" value="1"/>
</dbReference>
<keyword evidence="4" id="KW-1133">Transmembrane helix</keyword>
<keyword evidence="4" id="KW-0472">Membrane</keyword>
<evidence type="ECO:0000256" key="2">
    <source>
        <dbReference type="ARBA" id="ARBA00035112"/>
    </source>
</evidence>
<evidence type="ECO:0000313" key="6">
    <source>
        <dbReference type="Proteomes" id="UP000521943"/>
    </source>
</evidence>
<accession>A0A8H6I789</accession>
<evidence type="ECO:0000256" key="3">
    <source>
        <dbReference type="SAM" id="MobiDB-lite"/>
    </source>
</evidence>
<organism evidence="5 6">
    <name type="scientific">Ephemerocybe angulata</name>
    <dbReference type="NCBI Taxonomy" id="980116"/>
    <lineage>
        <taxon>Eukaryota</taxon>
        <taxon>Fungi</taxon>
        <taxon>Dikarya</taxon>
        <taxon>Basidiomycota</taxon>
        <taxon>Agaricomycotina</taxon>
        <taxon>Agaricomycetes</taxon>
        <taxon>Agaricomycetidae</taxon>
        <taxon>Agaricales</taxon>
        <taxon>Agaricineae</taxon>
        <taxon>Psathyrellaceae</taxon>
        <taxon>Ephemerocybe</taxon>
    </lineage>
</organism>
<dbReference type="InterPro" id="IPR021765">
    <property type="entry name" value="UstYa-like"/>
</dbReference>
<dbReference type="OrthoDB" id="3687641at2759"/>
<sequence>MTMGPNSCYRPLATGGDDDNESLLHGTTTKGVVSVVTAEHRSDGAFRRLKIALLVSLILNAGMLLGGLALRRVMTGPKSPIFPQAYYSPAEDAIEYETRVFHEGFGKGRTIYQMAPSPEVDAAWDDLYNFGVSRIPRSSADRLVNATRPIPGDEDHYVVSLDVFHQLHCLNMLRKALHPEYYPDMRHDPNNLDDLHWGHCLESLRQSLMCSADISPLVWQWVDRVKEVRLMGNIVHTCRNYDKIKDWALQRRVLKLDFTETKG</sequence>
<dbReference type="Proteomes" id="UP000521943">
    <property type="component" value="Unassembled WGS sequence"/>
</dbReference>
<comment type="similarity">
    <text evidence="2">Belongs to the ustYa family.</text>
</comment>
<evidence type="ECO:0000313" key="5">
    <source>
        <dbReference type="EMBL" id="KAF6760121.1"/>
    </source>
</evidence>
<feature type="region of interest" description="Disordered" evidence="3">
    <location>
        <begin position="1"/>
        <end position="24"/>
    </location>
</feature>
<comment type="caution">
    <text evidence="5">The sequence shown here is derived from an EMBL/GenBank/DDBJ whole genome shotgun (WGS) entry which is preliminary data.</text>
</comment>
<dbReference type="Pfam" id="PF11807">
    <property type="entry name" value="UstYa"/>
    <property type="match status" value="1"/>
</dbReference>
<dbReference type="EMBL" id="JACGCI010000013">
    <property type="protein sequence ID" value="KAF6760121.1"/>
    <property type="molecule type" value="Genomic_DNA"/>
</dbReference>
<dbReference type="AlphaFoldDB" id="A0A8H6I789"/>